<evidence type="ECO:0000256" key="1">
    <source>
        <dbReference type="SAM" id="MobiDB-lite"/>
    </source>
</evidence>
<name>A0A3S0ZJJ7_ELYCH</name>
<dbReference type="PANTHER" id="PTHR23011">
    <property type="entry name" value="CYCLIC NUCLEOTIDE-BINDING DOMAIN CONTAINING PROTEIN"/>
    <property type="match status" value="1"/>
</dbReference>
<dbReference type="PANTHER" id="PTHR23011:SF42">
    <property type="entry name" value="CYCLIC NUCLEOTIDE-BINDING DOMAIN-CONTAINING PROTEIN"/>
    <property type="match status" value="1"/>
</dbReference>
<feature type="region of interest" description="Disordered" evidence="1">
    <location>
        <begin position="224"/>
        <end position="246"/>
    </location>
</feature>
<dbReference type="EMBL" id="RQTK01000678">
    <property type="protein sequence ID" value="RUS76244.1"/>
    <property type="molecule type" value="Genomic_DNA"/>
</dbReference>
<dbReference type="PROSITE" id="PS00889">
    <property type="entry name" value="CNMP_BINDING_2"/>
    <property type="match status" value="1"/>
</dbReference>
<reference evidence="3 4" key="1">
    <citation type="submission" date="2019-01" db="EMBL/GenBank/DDBJ databases">
        <title>A draft genome assembly of the solar-powered sea slug Elysia chlorotica.</title>
        <authorList>
            <person name="Cai H."/>
            <person name="Li Q."/>
            <person name="Fang X."/>
            <person name="Li J."/>
            <person name="Curtis N.E."/>
            <person name="Altenburger A."/>
            <person name="Shibata T."/>
            <person name="Feng M."/>
            <person name="Maeda T."/>
            <person name="Schwartz J.A."/>
            <person name="Shigenobu S."/>
            <person name="Lundholm N."/>
            <person name="Nishiyama T."/>
            <person name="Yang H."/>
            <person name="Hasebe M."/>
            <person name="Li S."/>
            <person name="Pierce S.K."/>
            <person name="Wang J."/>
        </authorList>
    </citation>
    <scope>NUCLEOTIDE SEQUENCE [LARGE SCALE GENOMIC DNA]</scope>
    <source>
        <strain evidence="3">EC2010</strain>
        <tissue evidence="3">Whole organism of an adult</tissue>
    </source>
</reference>
<sequence>MPPWAIEVMSRPPHRRSPNQIIHLKQLLATMKSFRENMTDDMRTKMCQVVRYTKCDKGRVVLRQGHLGHDFYFIFSGSVFIQIDIYDPVQEETRTSVENVLKMGEGFGEIALLGDGHRTASVICKEPTELCQIDKATFLEVCPALFSQLLKDKVNFAKQFPLFSMWDPEDLQKLCFLSQVLDVPHSTVIEANWARPDFAYFVMKGQVSMLKEFDVTDIEEKARTTRGVQHDAHQAKKPAPEEGKHSKKKYTMFANVGILGTGAHTELSVLSIQPPKDITPIALVSEGARLLRITVRTFMRIAPRKLCEEYLRKTYTRRTFPSEEELRSLYLAGKSWGDFKTTVLRTQLLGQAGACLATVPA</sequence>
<feature type="compositionally biased region" description="Basic and acidic residues" evidence="1">
    <location>
        <begin position="224"/>
        <end position="244"/>
    </location>
</feature>
<dbReference type="SMART" id="SM00100">
    <property type="entry name" value="cNMP"/>
    <property type="match status" value="1"/>
</dbReference>
<dbReference type="SUPFAM" id="SSF51206">
    <property type="entry name" value="cAMP-binding domain-like"/>
    <property type="match status" value="2"/>
</dbReference>
<evidence type="ECO:0000313" key="4">
    <source>
        <dbReference type="Proteomes" id="UP000271974"/>
    </source>
</evidence>
<dbReference type="InterPro" id="IPR014710">
    <property type="entry name" value="RmlC-like_jellyroll"/>
</dbReference>
<gene>
    <name evidence="3" type="ORF">EGW08_015987</name>
</gene>
<dbReference type="Pfam" id="PF00027">
    <property type="entry name" value="cNMP_binding"/>
    <property type="match status" value="1"/>
</dbReference>
<dbReference type="InterPro" id="IPR000595">
    <property type="entry name" value="cNMP-bd_dom"/>
</dbReference>
<dbReference type="InterPro" id="IPR018488">
    <property type="entry name" value="cNMP-bd_CS"/>
</dbReference>
<dbReference type="InterPro" id="IPR018490">
    <property type="entry name" value="cNMP-bd_dom_sf"/>
</dbReference>
<proteinExistence type="predicted"/>
<dbReference type="Proteomes" id="UP000271974">
    <property type="component" value="Unassembled WGS sequence"/>
</dbReference>
<dbReference type="PROSITE" id="PS50042">
    <property type="entry name" value="CNMP_BINDING_3"/>
    <property type="match status" value="1"/>
</dbReference>
<dbReference type="STRING" id="188477.A0A3S0ZJJ7"/>
<protein>
    <recommendedName>
        <fullName evidence="2">Cyclic nucleotide-binding domain-containing protein</fullName>
    </recommendedName>
</protein>
<dbReference type="AlphaFoldDB" id="A0A3S0ZJJ7"/>
<dbReference type="CDD" id="cd00038">
    <property type="entry name" value="CAP_ED"/>
    <property type="match status" value="1"/>
</dbReference>
<dbReference type="OrthoDB" id="166212at2759"/>
<evidence type="ECO:0000259" key="2">
    <source>
        <dbReference type="PROSITE" id="PS50042"/>
    </source>
</evidence>
<organism evidence="3 4">
    <name type="scientific">Elysia chlorotica</name>
    <name type="common">Eastern emerald elysia</name>
    <name type="synonym">Sea slug</name>
    <dbReference type="NCBI Taxonomy" id="188477"/>
    <lineage>
        <taxon>Eukaryota</taxon>
        <taxon>Metazoa</taxon>
        <taxon>Spiralia</taxon>
        <taxon>Lophotrochozoa</taxon>
        <taxon>Mollusca</taxon>
        <taxon>Gastropoda</taxon>
        <taxon>Heterobranchia</taxon>
        <taxon>Euthyneura</taxon>
        <taxon>Panpulmonata</taxon>
        <taxon>Sacoglossa</taxon>
        <taxon>Placobranchoidea</taxon>
        <taxon>Plakobranchidae</taxon>
        <taxon>Elysia</taxon>
    </lineage>
</organism>
<keyword evidence="4" id="KW-1185">Reference proteome</keyword>
<feature type="non-terminal residue" evidence="3">
    <location>
        <position position="361"/>
    </location>
</feature>
<dbReference type="Gene3D" id="2.60.120.10">
    <property type="entry name" value="Jelly Rolls"/>
    <property type="match status" value="2"/>
</dbReference>
<accession>A0A3S0ZJJ7</accession>
<evidence type="ECO:0000313" key="3">
    <source>
        <dbReference type="EMBL" id="RUS76244.1"/>
    </source>
</evidence>
<comment type="caution">
    <text evidence="3">The sequence shown here is derived from an EMBL/GenBank/DDBJ whole genome shotgun (WGS) entry which is preliminary data.</text>
</comment>
<feature type="domain" description="Cyclic nucleotide-binding" evidence="2">
    <location>
        <begin position="34"/>
        <end position="141"/>
    </location>
</feature>